<evidence type="ECO:0000313" key="2">
    <source>
        <dbReference type="Proteomes" id="UP001296993"/>
    </source>
</evidence>
<protein>
    <recommendedName>
        <fullName evidence="3">DUF4262 domain-containing protein</fullName>
    </recommendedName>
</protein>
<sequence length="133" mass="15427">MKNNEKASRYLARLKDSVERIIPELPVGVEGHVYMHGHSVCVDLEGANLGVFTLVLGSEAPELLYDNRYYDIRTVPEGLDATIEFAQETFREISRFIIQRGPVTEQKSRILRRPYIPIPRLYGPDWRLTKIRR</sequence>
<gene>
    <name evidence="1" type="ORF">JOF47_000164</name>
</gene>
<evidence type="ECO:0000313" key="1">
    <source>
        <dbReference type="EMBL" id="MBP2384653.1"/>
    </source>
</evidence>
<proteinExistence type="predicted"/>
<reference evidence="1 2" key="1">
    <citation type="submission" date="2021-03" db="EMBL/GenBank/DDBJ databases">
        <title>Sequencing the genomes of 1000 actinobacteria strains.</title>
        <authorList>
            <person name="Klenk H.-P."/>
        </authorList>
    </citation>
    <scope>NUCLEOTIDE SEQUENCE [LARGE SCALE GENOMIC DNA]</scope>
    <source>
        <strain evidence="1 2">DSM 15797</strain>
    </source>
</reference>
<organism evidence="1 2">
    <name type="scientific">Paeniglutamicibacter kerguelensis</name>
    <dbReference type="NCBI Taxonomy" id="254788"/>
    <lineage>
        <taxon>Bacteria</taxon>
        <taxon>Bacillati</taxon>
        <taxon>Actinomycetota</taxon>
        <taxon>Actinomycetes</taxon>
        <taxon>Micrococcales</taxon>
        <taxon>Micrococcaceae</taxon>
        <taxon>Paeniglutamicibacter</taxon>
    </lineage>
</organism>
<accession>A0ABS4X8U0</accession>
<keyword evidence="2" id="KW-1185">Reference proteome</keyword>
<dbReference type="EMBL" id="JAGIOF010000001">
    <property type="protein sequence ID" value="MBP2384653.1"/>
    <property type="molecule type" value="Genomic_DNA"/>
</dbReference>
<dbReference type="RefSeq" id="WP_209995311.1">
    <property type="nucleotide sequence ID" value="NZ_BAAAJY010000008.1"/>
</dbReference>
<comment type="caution">
    <text evidence="1">The sequence shown here is derived from an EMBL/GenBank/DDBJ whole genome shotgun (WGS) entry which is preliminary data.</text>
</comment>
<evidence type="ECO:0008006" key="3">
    <source>
        <dbReference type="Google" id="ProtNLM"/>
    </source>
</evidence>
<dbReference type="Proteomes" id="UP001296993">
    <property type="component" value="Unassembled WGS sequence"/>
</dbReference>
<name>A0ABS4X8U0_9MICC</name>